<dbReference type="Proteomes" id="UP000439113">
    <property type="component" value="Unassembled WGS sequence"/>
</dbReference>
<accession>A0A6N8DP72</accession>
<dbReference type="PANTHER" id="PTHR42896:SF2">
    <property type="entry name" value="CBBY-LIKE PROTEIN"/>
    <property type="match status" value="1"/>
</dbReference>
<evidence type="ECO:0000313" key="2">
    <source>
        <dbReference type="Proteomes" id="UP000439113"/>
    </source>
</evidence>
<dbReference type="AlphaFoldDB" id="A0A6N8DP72"/>
<dbReference type="InterPro" id="IPR036412">
    <property type="entry name" value="HAD-like_sf"/>
</dbReference>
<organism evidence="1 2">
    <name type="scientific">Rhodoblastus acidophilus</name>
    <name type="common">Rhodopseudomonas acidophila</name>
    <dbReference type="NCBI Taxonomy" id="1074"/>
    <lineage>
        <taxon>Bacteria</taxon>
        <taxon>Pseudomonadati</taxon>
        <taxon>Pseudomonadota</taxon>
        <taxon>Alphaproteobacteria</taxon>
        <taxon>Hyphomicrobiales</taxon>
        <taxon>Rhodoblastaceae</taxon>
        <taxon>Rhodoblastus</taxon>
    </lineage>
</organism>
<dbReference type="InterPro" id="IPR006439">
    <property type="entry name" value="HAD-SF_hydro_IA"/>
</dbReference>
<dbReference type="SFLD" id="SFLDG01129">
    <property type="entry name" value="C1.5:_HAD__Beta-PGM__Phosphata"/>
    <property type="match status" value="1"/>
</dbReference>
<gene>
    <name evidence="1" type="ORF">GJ654_08180</name>
</gene>
<proteinExistence type="predicted"/>
<dbReference type="InterPro" id="IPR044999">
    <property type="entry name" value="CbbY-like"/>
</dbReference>
<dbReference type="RefSeq" id="WP_155445663.1">
    <property type="nucleotide sequence ID" value="NZ_JAOQNR010000004.1"/>
</dbReference>
<dbReference type="PANTHER" id="PTHR42896">
    <property type="entry name" value="XYLULOSE-1,5-BISPHOSPHATE (XUBP) PHOSPHATASE"/>
    <property type="match status" value="1"/>
</dbReference>
<dbReference type="SFLD" id="SFLDS00003">
    <property type="entry name" value="Haloacid_Dehalogenase"/>
    <property type="match status" value="1"/>
</dbReference>
<dbReference type="EMBL" id="WNKS01000005">
    <property type="protein sequence ID" value="MTV30971.1"/>
    <property type="molecule type" value="Genomic_DNA"/>
</dbReference>
<dbReference type="NCBIfam" id="TIGR01509">
    <property type="entry name" value="HAD-SF-IA-v3"/>
    <property type="match status" value="1"/>
</dbReference>
<dbReference type="InterPro" id="IPR023198">
    <property type="entry name" value="PGP-like_dom2"/>
</dbReference>
<dbReference type="OrthoDB" id="9782449at2"/>
<dbReference type="GO" id="GO:0016787">
    <property type="term" value="F:hydrolase activity"/>
    <property type="evidence" value="ECO:0007669"/>
    <property type="project" value="UniProtKB-KW"/>
</dbReference>
<keyword evidence="1" id="KW-0378">Hydrolase</keyword>
<dbReference type="SUPFAM" id="SSF56784">
    <property type="entry name" value="HAD-like"/>
    <property type="match status" value="1"/>
</dbReference>
<evidence type="ECO:0000313" key="1">
    <source>
        <dbReference type="EMBL" id="MTV30971.1"/>
    </source>
</evidence>
<reference evidence="1 2" key="1">
    <citation type="submission" date="2019-11" db="EMBL/GenBank/DDBJ databases">
        <title>Whole-genome sequence of a Rhodoblastus acidophilus DSM 142.</title>
        <authorList>
            <person name="Kyndt J.A."/>
            <person name="Meyer T.E."/>
        </authorList>
    </citation>
    <scope>NUCLEOTIDE SEQUENCE [LARGE SCALE GENOMIC DNA]</scope>
    <source>
        <strain evidence="1 2">DSM 142</strain>
    </source>
</reference>
<dbReference type="Gene3D" id="3.40.50.1000">
    <property type="entry name" value="HAD superfamily/HAD-like"/>
    <property type="match status" value="1"/>
</dbReference>
<protein>
    <submittedName>
        <fullName evidence="1">HAD-IA family hydrolase</fullName>
    </submittedName>
</protein>
<dbReference type="PRINTS" id="PR00413">
    <property type="entry name" value="HADHALOGNASE"/>
</dbReference>
<comment type="caution">
    <text evidence="1">The sequence shown here is derived from an EMBL/GenBank/DDBJ whole genome shotgun (WGS) entry which is preliminary data.</text>
</comment>
<dbReference type="InterPro" id="IPR023214">
    <property type="entry name" value="HAD_sf"/>
</dbReference>
<dbReference type="Gene3D" id="1.10.150.240">
    <property type="entry name" value="Putative phosphatase, domain 2"/>
    <property type="match status" value="1"/>
</dbReference>
<name>A0A6N8DP72_RHOAC</name>
<sequence>MIKAVIFDVDGTLAETEEVHRLAFNRAFSNAGLDWSWDQELYRRLLKVTGGKERIAHFLEIFEKPPMEAEQIGALHKAKTAVYTRMVEGGEVSLRPGIPEFLDALRERGTKLAIATTTSLPNIEALLSSTLGAHWRDRFVGVAAGDMVERKKPAPDVYDLALRLLELPAGECVAVEDSRNGILSAKGAGLRVIAVRSAYCGADDLGGADVVLEDCRGLGLVVLPKSDG</sequence>
<dbReference type="Pfam" id="PF00702">
    <property type="entry name" value="Hydrolase"/>
    <property type="match status" value="1"/>
</dbReference>